<dbReference type="InterPro" id="IPR024368">
    <property type="entry name" value="Ecl1/2/3"/>
</dbReference>
<feature type="region of interest" description="Disordered" evidence="1">
    <location>
        <begin position="124"/>
        <end position="143"/>
    </location>
</feature>
<evidence type="ECO:0000313" key="3">
    <source>
        <dbReference type="Proteomes" id="UP001629113"/>
    </source>
</evidence>
<evidence type="ECO:0000313" key="2">
    <source>
        <dbReference type="EMBL" id="KAL3426095.1"/>
    </source>
</evidence>
<accession>A0ABR4PS60</accession>
<reference evidence="2 3" key="1">
    <citation type="submission" date="2024-06" db="EMBL/GenBank/DDBJ databases">
        <title>Complete genome of Phlyctema vagabunda strain 19-DSS-EL-015.</title>
        <authorList>
            <person name="Fiorenzani C."/>
        </authorList>
    </citation>
    <scope>NUCLEOTIDE SEQUENCE [LARGE SCALE GENOMIC DNA]</scope>
    <source>
        <strain evidence="2 3">19-DSS-EL-015</strain>
    </source>
</reference>
<feature type="region of interest" description="Disordered" evidence="1">
    <location>
        <begin position="79"/>
        <end position="102"/>
    </location>
</feature>
<evidence type="ECO:0000256" key="1">
    <source>
        <dbReference type="SAM" id="MobiDB-lite"/>
    </source>
</evidence>
<dbReference type="EMBL" id="JBFCZG010000002">
    <property type="protein sequence ID" value="KAL3426095.1"/>
    <property type="molecule type" value="Genomic_DNA"/>
</dbReference>
<feature type="compositionally biased region" description="Polar residues" evidence="1">
    <location>
        <begin position="129"/>
        <end position="143"/>
    </location>
</feature>
<keyword evidence="3" id="KW-1185">Reference proteome</keyword>
<dbReference type="Proteomes" id="UP001629113">
    <property type="component" value="Unassembled WGS sequence"/>
</dbReference>
<comment type="caution">
    <text evidence="2">The sequence shown here is derived from an EMBL/GenBank/DDBJ whole genome shotgun (WGS) entry which is preliminary data.</text>
</comment>
<proteinExistence type="predicted"/>
<sequence>MAWSPEFCLSCDELTNGYVFCSEECRLADTKKEQLNRGSSPTSALSSLLSWTSRSGIRTPPSFRTVLPCQTLNKLRSNYDTTSSCSEKSKTSTPYSFEPANSPGVMQAKEILRKYLHDKKSLSAEGASADSTSDMACEASRTSKTIKLSRKHRLEKSRPTSMGFHGVEPGSCGHCKDLELEYNSATGINQRSTPTGSKPIRIPRAHENPQAVQQTPLREQISFSPSKLSLRDSFRVTSTTSLTDKPPDYISRLPAQRSTSLPSLLPPLRLPPSFSPVDWEDLNMDEVGFSSVASEHMECGMLCKVGDGTLCVAGNYWG</sequence>
<gene>
    <name evidence="2" type="ORF">PVAG01_02886</name>
</gene>
<protein>
    <submittedName>
        <fullName evidence="2">Uncharacterized protein</fullName>
    </submittedName>
</protein>
<dbReference type="Pfam" id="PF12855">
    <property type="entry name" value="Ecl1"/>
    <property type="match status" value="1"/>
</dbReference>
<organism evidence="2 3">
    <name type="scientific">Phlyctema vagabunda</name>
    <dbReference type="NCBI Taxonomy" id="108571"/>
    <lineage>
        <taxon>Eukaryota</taxon>
        <taxon>Fungi</taxon>
        <taxon>Dikarya</taxon>
        <taxon>Ascomycota</taxon>
        <taxon>Pezizomycotina</taxon>
        <taxon>Leotiomycetes</taxon>
        <taxon>Helotiales</taxon>
        <taxon>Dermateaceae</taxon>
        <taxon>Phlyctema</taxon>
    </lineage>
</organism>
<name>A0ABR4PS60_9HELO</name>